<evidence type="ECO:0000256" key="17">
    <source>
        <dbReference type="ARBA" id="ARBA00023136"/>
    </source>
</evidence>
<feature type="region of interest" description="Disordered" evidence="24">
    <location>
        <begin position="1"/>
        <end position="22"/>
    </location>
</feature>
<feature type="region of interest" description="Disordered" evidence="24">
    <location>
        <begin position="1612"/>
        <end position="1811"/>
    </location>
</feature>
<feature type="region of interest" description="Disordered" evidence="24">
    <location>
        <begin position="2140"/>
        <end position="2166"/>
    </location>
</feature>
<dbReference type="InterPro" id="IPR000048">
    <property type="entry name" value="IQ_motif_EF-hand-BS"/>
</dbReference>
<evidence type="ECO:0000256" key="1">
    <source>
        <dbReference type="ARBA" id="ARBA00004167"/>
    </source>
</evidence>
<evidence type="ECO:0000256" key="21">
    <source>
        <dbReference type="ARBA" id="ARBA00034103"/>
    </source>
</evidence>
<feature type="compositionally biased region" description="Basic and acidic residues" evidence="24">
    <location>
        <begin position="1751"/>
        <end position="1760"/>
    </location>
</feature>
<dbReference type="SMART" id="SM00109">
    <property type="entry name" value="C1"/>
    <property type="match status" value="1"/>
</dbReference>
<dbReference type="Gene3D" id="1.20.5.190">
    <property type="match status" value="2"/>
</dbReference>
<evidence type="ECO:0000256" key="3">
    <source>
        <dbReference type="ARBA" id="ARBA00004624"/>
    </source>
</evidence>
<dbReference type="Gene3D" id="1.20.58.530">
    <property type="match status" value="1"/>
</dbReference>
<keyword evidence="10" id="KW-0863">Zinc-finger</keyword>
<comment type="caution">
    <text evidence="29">The sequence shown here is derived from an EMBL/GenBank/DDBJ whole genome shotgun (WGS) entry which is preliminary data.</text>
</comment>
<feature type="compositionally biased region" description="Low complexity" evidence="24">
    <location>
        <begin position="1762"/>
        <end position="1773"/>
    </location>
</feature>
<keyword evidence="6" id="KW-0963">Cytoplasm</keyword>
<dbReference type="GO" id="GO:0051015">
    <property type="term" value="F:actin filament binding"/>
    <property type="evidence" value="ECO:0007669"/>
    <property type="project" value="TreeGrafter"/>
</dbReference>
<dbReference type="GO" id="GO:0016459">
    <property type="term" value="C:myosin complex"/>
    <property type="evidence" value="ECO:0007669"/>
    <property type="project" value="UniProtKB-KW"/>
</dbReference>
<keyword evidence="7" id="KW-0812">Transmembrane</keyword>
<dbReference type="PROSITE" id="PS00479">
    <property type="entry name" value="ZF_DAG_PE_1"/>
    <property type="match status" value="1"/>
</dbReference>
<evidence type="ECO:0000313" key="30">
    <source>
        <dbReference type="Proteomes" id="UP001239994"/>
    </source>
</evidence>
<proteinExistence type="inferred from homology"/>
<dbReference type="GO" id="GO:0005737">
    <property type="term" value="C:cytoplasm"/>
    <property type="evidence" value="ECO:0007669"/>
    <property type="project" value="UniProtKB-SubCell"/>
</dbReference>
<evidence type="ECO:0000259" key="28">
    <source>
        <dbReference type="PROSITE" id="PS51456"/>
    </source>
</evidence>
<evidence type="ECO:0000256" key="20">
    <source>
        <dbReference type="ARBA" id="ARBA00023273"/>
    </source>
</evidence>
<dbReference type="GO" id="GO:0005096">
    <property type="term" value="F:GTPase activator activity"/>
    <property type="evidence" value="ECO:0007669"/>
    <property type="project" value="UniProtKB-KW"/>
</dbReference>
<dbReference type="EMBL" id="JAROKS010000012">
    <property type="protein sequence ID" value="KAK1798408.1"/>
    <property type="molecule type" value="Genomic_DNA"/>
</dbReference>
<feature type="compositionally biased region" description="Low complexity" evidence="24">
    <location>
        <begin position="1794"/>
        <end position="1806"/>
    </location>
</feature>
<reference evidence="29" key="1">
    <citation type="submission" date="2023-03" db="EMBL/GenBank/DDBJ databases">
        <title>Electrophorus voltai genome.</title>
        <authorList>
            <person name="Bian C."/>
        </authorList>
    </citation>
    <scope>NUCLEOTIDE SEQUENCE</scope>
    <source>
        <strain evidence="29">CB-2022</strain>
        <tissue evidence="29">Muscle</tissue>
    </source>
</reference>
<evidence type="ECO:0000256" key="18">
    <source>
        <dbReference type="ARBA" id="ARBA00023175"/>
    </source>
</evidence>
<evidence type="ECO:0000256" key="24">
    <source>
        <dbReference type="SAM" id="MobiDB-lite"/>
    </source>
</evidence>
<dbReference type="GO" id="GO:0045202">
    <property type="term" value="C:synapse"/>
    <property type="evidence" value="ECO:0007669"/>
    <property type="project" value="UniProtKB-SubCell"/>
</dbReference>
<feature type="domain" description="Ras-associating" evidence="26">
    <location>
        <begin position="33"/>
        <end position="131"/>
    </location>
</feature>
<dbReference type="InterPro" id="IPR002219">
    <property type="entry name" value="PKC_DAG/PE"/>
</dbReference>
<dbReference type="Gene3D" id="3.10.20.90">
    <property type="entry name" value="Phosphatidylinositol 3-kinase Catalytic Subunit, Chain A, domain 1"/>
    <property type="match status" value="1"/>
</dbReference>
<dbReference type="PANTHER" id="PTHR46184:SF3">
    <property type="entry name" value="UNCONVENTIONAL MYOSIN-IXA"/>
    <property type="match status" value="1"/>
</dbReference>
<name>A0AAD9DZ59_9TELE</name>
<feature type="compositionally biased region" description="Basic and acidic residues" evidence="24">
    <location>
        <begin position="2833"/>
        <end position="2848"/>
    </location>
</feature>
<evidence type="ECO:0000256" key="16">
    <source>
        <dbReference type="ARBA" id="ARBA00023123"/>
    </source>
</evidence>
<sequence>MKGAEACAPSADGNRGSNMSVHDVGGRRRFEESEFTLRIYPGVIAEGTIYCPVAARKNTTAAEAIEQVIERLHLDRTKCYVLAEVKEFGGEEWILNPTDCPAQRMMLWPRVALENRLGGEDYRFLLREKNVDGSIHYGNLQRWLRVTEERRRLVERGLLPQPPPKDHDDLCGLPDLNEKTLLDNLRGRFKQEKIYTYVGSILIVINPFKFLPIYNPKYVKMYDNHQLGKLEPHIYAVADVAYHAMLQRRQNQCIVISGESGSGKTQSTNFLIHHLTALSQKGFASGVEQIILGAGPVLEVGRRRAFRTEAACAGLRVPASVFLNCSKRTSFLSELQLRQRWCRKILKVKGWTPGEVVCLAHSPALGCVAHPSHRQRQESCALVPGTGGVTVSKQITEDSCCADSPSAIKLSCARIKGSTGGPLRRQGDLILTGRVGWSSQRPPRWPLLYHQPSSSSRAGRFRHAILTQSTSSSPASSLHAKDSSGAATLIVPLKTVPKAGDESDSMLPGQFQATDPVLDCIKNFASKKTSSVAKRSNTVGERGDQMKLRDPSDLAVEWLLPASQECWQRVQSRNAWRGNSMELLVGERDEGGSAACTQPGMTYGQQCQSPPPPPSAGRSPDLGQYWEGVRQDMVSGARFEFLAGKIQQQLLSGLRAFGNAKTAHNNNSSRFGKFIQVNYQESGTVRGAYVEKYLLEKSRLVYQEHNERQECFLQAPLWLNYHVFYYLLAGASEEEKVAFHLLKPEEYHYLSQQDGFTVEGEDLKHDFERLQLAMEMVGFLPATRKQIFSLLSAILHLGNIRYKKKTYRDDSIDICNPDVLPVVSELLEVKEETLFEALTTRKTVTVGERLIVPYKLAEAGTVRDSMAKSLYSALFDWIVFRINHALLNTRDLEESVKILSIGVLDIFGFEDYENNSFEQFCINFANERLQHYFNQHIFKLEQEEYRAEGITWHNIDYIDNTGCINLISKKPTALFHLLDEECNFPQATNQTLLDKFKRQHEGNSYIEFPAVMEPAFIIRHYAGKVKYGVKDFREKNTDHMRPDIVALLKSSRNAFIGGLIGIDPVATFRWAVLRAYFRAVVAFREAGRRRVEKRSGMSRRIPRTPLSDLQGSNNECTPRREGRNLRGVRLSRLSTSDEDGIFINSTSSRLLERAHGILMRNRNYKMRPSLPKHLLDVKSLKYLSKLTLQDRITKSLLHLHKKKKPPSISAQFQASLNKLMETLGQSEPFFVKCIRSNAEKLPLRFNDPLVLRQLRYTGMLETVRIRQSGYSIKYTFQEFVRHFHVMLPEDLKPTQDGMRCYLRQADLSPDGFQVGRTMVFLREVERQQLQDLLHQEVLRRIVCFQHRFRALLERKNFLRMRRAACLIQDWWRRCRTRQGEEQLGCDPGVQQEAAVCIQSAWRGFREGRQFLLWRAAAVVIQRNWRLCFYRRARAASVIQAAWRGHRARERYLQQRHTVILLQAACRSYLSKQRLRELRQQKLKASQLLNGQAGPSLQEQKQRIMGLDLGTGEEPQRKEQERHQEHREVWEEAQEETQHGDKEARGEQTTEPVLRERTRTLEEPSLKNRAKRESRRMRELEQAKFSLELLKVRSTGTVSPSEERRWSLELSCEGVHSPQGTPDSQSSKGSFELLSMDEYPKDRAPYAEPEDLGSPTSASDQLEDFCSKSSLPPNIPVPDVLSSSPKAGAAAQPTLPRLENTLPTFYIPPADGSPSVTRPSVDVSAVLPGSPAKPTWDRRESSRRPAAVAIRMQKETSRGKGDASSPEARESPSPVQATLERLERMNEEQRERQRQQQQQNERVMMEQIRQQKDILEKQRKSFAQYEKAMLEKQRDEALQRIERRRQGSPRGTLDGASLDTGLAPIAQPEPDLCSPPTQSLTSALRVPDVRGPPSTVRDRPKDRRNLPDGWAPKLTLESRLVGVRGLPHKKPPAKSVNIHVTEKPGNIFFSSKDKGYHSEFKKEFTSPGKSVGVQKEATPSDFTSLKALKGREVARPGHKKARMARTRSDFLTRGSNPLGEGESEEEEYDESPLASGPPVPKQDLEGVSLEACHSDSEMPCTSTQEQKLKHKTMSSGDLGKSETLRTFALADGRVRAKIRFWSKARQGEKKPSREGLACAADAPDGDYSDTALLMAEGEWLSPPRSPDFSAQREFKENKEPSPKVKRRRSVKISSVALEPAQWQNDKLQILTCASDYRSMNEFLMRKITDLDTENSKKDTMVDVVFKKALKEFRVNIFNSYSTALAMDDGKSIRYKDLHALFEQILEKTMRQEQRDWSESPVRVWVNTFKVFLDEFMTEHKPQDGGVSKAPKPDRKKRRKKDSDIVEEHNGHIFKSTQYSIPTYCEHCSSLIWMMDRACVCKLCRYACHKKCCLKTLTKCSKKYDPELSPRQFGVEVSRLITDERSVPLVVEKLINYIEMHGLYTEGIYRKSGSTNKIKELKQGLDTDVSSMNLDEYSIHVIASVFKQWLRDLPNPLMTFELYEEFLRAMGLQEKKEVLRGVYSVIDQLSRTHLNTLERLVFHLVRIALQEETNRMSANALAIVFAPCILRCPDSTDPLQSVQDISKTTACVELIICEQMNKYKARLKDINSLEFAENKAKSRLTFIRRSMGKGQVHKARYHTPSPPVSPHSPTAPEAMEESGEEEAGREPRVTEQQQAMQQEARELTEQIESLQKEKEELTFEMLSLEPRASDDETLESEASIGTADSSENLNVDSEEATSDFSERGPVQAGARRRRPEGKSRRTLQRQPDSMDSVDSITSSVSSPSRSHLLATAGRPHSKPPSQTPLCSSFADDRRDTTEPDGEEGPRFTSHGTFSPEKGKHRLRGTKHSSQRRHEPPDGGSHKREPDLPPQQLVLYGSNEFMV</sequence>
<feature type="compositionally biased region" description="Basic residues" evidence="24">
    <location>
        <begin position="2820"/>
        <end position="2832"/>
    </location>
</feature>
<dbReference type="Pfam" id="PF00063">
    <property type="entry name" value="Myosin_head"/>
    <property type="match status" value="3"/>
</dbReference>
<feature type="region of interest" description="Disordered" evidence="24">
    <location>
        <begin position="599"/>
        <end position="621"/>
    </location>
</feature>
<dbReference type="SUPFAM" id="SSF48350">
    <property type="entry name" value="GTPase activation domain, GAP"/>
    <property type="match status" value="1"/>
</dbReference>
<keyword evidence="13" id="KW-1133">Transmembrane helix</keyword>
<dbReference type="SMART" id="SM00015">
    <property type="entry name" value="IQ"/>
    <property type="match status" value="5"/>
</dbReference>
<dbReference type="SMART" id="SM00314">
    <property type="entry name" value="RA"/>
    <property type="match status" value="1"/>
</dbReference>
<keyword evidence="9 23" id="KW-0547">Nucleotide-binding</keyword>
<evidence type="ECO:0000256" key="13">
    <source>
        <dbReference type="ARBA" id="ARBA00022989"/>
    </source>
</evidence>
<dbReference type="FunFam" id="3.10.20.90:FF:000121">
    <property type="entry name" value="unconventional myosin-IXa isoform X1"/>
    <property type="match status" value="1"/>
</dbReference>
<feature type="compositionally biased region" description="Basic and acidic residues" evidence="24">
    <location>
        <begin position="2149"/>
        <end position="2161"/>
    </location>
</feature>
<keyword evidence="5" id="KW-0343">GTPase activation</keyword>
<dbReference type="FunFam" id="1.20.120.720:FF:000003">
    <property type="entry name" value="Putative unconventional myosin-IXa"/>
    <property type="match status" value="1"/>
</dbReference>
<feature type="compositionally biased region" description="Basic residues" evidence="24">
    <location>
        <begin position="2732"/>
        <end position="2745"/>
    </location>
</feature>
<keyword evidence="17" id="KW-0472">Membrane</keyword>
<feature type="compositionally biased region" description="Polar residues" evidence="24">
    <location>
        <begin position="1617"/>
        <end position="1628"/>
    </location>
</feature>
<keyword evidence="15" id="KW-0175">Coiled coil</keyword>
<keyword evidence="12 23" id="KW-0067">ATP-binding</keyword>
<evidence type="ECO:0000256" key="10">
    <source>
        <dbReference type="ARBA" id="ARBA00022771"/>
    </source>
</evidence>
<dbReference type="InterPro" id="IPR046349">
    <property type="entry name" value="C1-like_sf"/>
</dbReference>
<evidence type="ECO:0000256" key="15">
    <source>
        <dbReference type="ARBA" id="ARBA00023054"/>
    </source>
</evidence>
<dbReference type="InterPro" id="IPR008936">
    <property type="entry name" value="Rho_GTPase_activation_prot"/>
</dbReference>
<feature type="region of interest" description="Disordered" evidence="24">
    <location>
        <begin position="1509"/>
        <end position="1576"/>
    </location>
</feature>
<dbReference type="GO" id="GO:0044295">
    <property type="term" value="C:axonal growth cone"/>
    <property type="evidence" value="ECO:0007669"/>
    <property type="project" value="TreeGrafter"/>
</dbReference>
<evidence type="ECO:0000256" key="4">
    <source>
        <dbReference type="ARBA" id="ARBA00008314"/>
    </source>
</evidence>
<dbReference type="FunFam" id="1.20.58.530:FF:000005">
    <property type="entry name" value="unconventional myosin-IXa isoform X1"/>
    <property type="match status" value="1"/>
</dbReference>
<evidence type="ECO:0000259" key="26">
    <source>
        <dbReference type="PROSITE" id="PS50200"/>
    </source>
</evidence>
<dbReference type="GO" id="GO:0035556">
    <property type="term" value="P:intracellular signal transduction"/>
    <property type="evidence" value="ECO:0007669"/>
    <property type="project" value="InterPro"/>
</dbReference>
<dbReference type="Gene3D" id="1.20.120.720">
    <property type="entry name" value="Myosin VI head, motor domain, U50 subdomain"/>
    <property type="match status" value="1"/>
</dbReference>
<dbReference type="FunFam" id="1.10.555.10:FF:000009">
    <property type="entry name" value="unconventional myosin-IXa isoform X1"/>
    <property type="match status" value="1"/>
</dbReference>
<dbReference type="FunFam" id="3.30.60.20:FF:000020">
    <property type="entry name" value="Putative unconventional myosin-IXa"/>
    <property type="match status" value="1"/>
</dbReference>
<dbReference type="CDD" id="cd23767">
    <property type="entry name" value="IQCD"/>
    <property type="match status" value="1"/>
</dbReference>
<dbReference type="InterPro" id="IPR046987">
    <property type="entry name" value="Myo9"/>
</dbReference>
<dbReference type="Proteomes" id="UP001239994">
    <property type="component" value="Unassembled WGS sequence"/>
</dbReference>
<dbReference type="GO" id="GO:0000146">
    <property type="term" value="F:microfilament motor activity"/>
    <property type="evidence" value="ECO:0007669"/>
    <property type="project" value="InterPro"/>
</dbReference>
<dbReference type="PANTHER" id="PTHR46184">
    <property type="entry name" value="UNCONVENTIONAL MYOSIN-IXB-LIKE PROTEIN"/>
    <property type="match status" value="1"/>
</dbReference>
<evidence type="ECO:0000256" key="22">
    <source>
        <dbReference type="ARBA" id="ARBA00045589"/>
    </source>
</evidence>
<evidence type="ECO:0008006" key="31">
    <source>
        <dbReference type="Google" id="ProtNLM"/>
    </source>
</evidence>
<dbReference type="Gene3D" id="1.20.5.4820">
    <property type="match status" value="1"/>
</dbReference>
<feature type="compositionally biased region" description="Basic and acidic residues" evidence="24">
    <location>
        <begin position="1779"/>
        <end position="1793"/>
    </location>
</feature>
<feature type="compositionally biased region" description="Polar residues" evidence="24">
    <location>
        <begin position="599"/>
        <end position="608"/>
    </location>
</feature>
<keyword evidence="20" id="KW-0966">Cell projection</keyword>
<dbReference type="CDD" id="cd17216">
    <property type="entry name" value="RA_Myosin-IXa"/>
    <property type="match status" value="1"/>
</dbReference>
<feature type="region of interest" description="Disordered" evidence="24">
    <location>
        <begin position="2613"/>
        <end position="2665"/>
    </location>
</feature>
<dbReference type="PROSITE" id="PS50081">
    <property type="entry name" value="ZF_DAG_PE_2"/>
    <property type="match status" value="1"/>
</dbReference>
<keyword evidence="16 23" id="KW-0518">Myosin</keyword>
<protein>
    <recommendedName>
        <fullName evidence="31">Unconventional myosin-IXa</fullName>
    </recommendedName>
</protein>
<feature type="compositionally biased region" description="Polar residues" evidence="24">
    <location>
        <begin position="1107"/>
        <end position="1116"/>
    </location>
</feature>
<evidence type="ECO:0000259" key="25">
    <source>
        <dbReference type="PROSITE" id="PS50081"/>
    </source>
</evidence>
<dbReference type="GO" id="GO:0005524">
    <property type="term" value="F:ATP binding"/>
    <property type="evidence" value="ECO:0007669"/>
    <property type="project" value="UniProtKB-UniRule"/>
</dbReference>
<evidence type="ECO:0000256" key="12">
    <source>
        <dbReference type="ARBA" id="ARBA00022840"/>
    </source>
</evidence>
<dbReference type="Pfam" id="PF00612">
    <property type="entry name" value="IQ"/>
    <property type="match status" value="2"/>
</dbReference>
<dbReference type="InterPro" id="IPR036961">
    <property type="entry name" value="Kinesin_motor_dom_sf"/>
</dbReference>
<feature type="region of interest" description="Disordered" evidence="24">
    <location>
        <begin position="1991"/>
        <end position="2076"/>
    </location>
</feature>
<feature type="compositionally biased region" description="Basic residues" evidence="24">
    <location>
        <begin position="1995"/>
        <end position="2004"/>
    </location>
</feature>
<feature type="domain" description="Phorbol-ester/DAG-type" evidence="25">
    <location>
        <begin position="2329"/>
        <end position="2378"/>
    </location>
</feature>
<dbReference type="GO" id="GO:0048731">
    <property type="term" value="P:system development"/>
    <property type="evidence" value="ECO:0007669"/>
    <property type="project" value="UniProtKB-ARBA"/>
</dbReference>
<dbReference type="GO" id="GO:0008270">
    <property type="term" value="F:zinc ion binding"/>
    <property type="evidence" value="ECO:0007669"/>
    <property type="project" value="UniProtKB-KW"/>
</dbReference>
<comment type="function">
    <text evidence="22">Myosins are actin-based motor molecules with ATPase activity. Unconventional myosins serve in intracellular movements. Regulates Rho by stimulating it's GTPase activity in neurons. Required for the regulation of neurite branching and motor neuron axon guidance.</text>
</comment>
<dbReference type="CDD" id="cd20883">
    <property type="entry name" value="C1_Myosin-IXa"/>
    <property type="match status" value="1"/>
</dbReference>
<feature type="binding site" evidence="23">
    <location>
        <begin position="258"/>
        <end position="265"/>
    </location>
    <ligand>
        <name>ATP</name>
        <dbReference type="ChEBI" id="CHEBI:30616"/>
    </ligand>
</feature>
<evidence type="ECO:0000313" key="29">
    <source>
        <dbReference type="EMBL" id="KAK1798408.1"/>
    </source>
</evidence>
<dbReference type="PROSITE" id="PS50200">
    <property type="entry name" value="RA"/>
    <property type="match status" value="1"/>
</dbReference>
<dbReference type="SUPFAM" id="SSF54236">
    <property type="entry name" value="Ubiquitin-like"/>
    <property type="match status" value="1"/>
</dbReference>
<feature type="compositionally biased region" description="Low complexity" evidence="24">
    <location>
        <begin position="2751"/>
        <end position="2768"/>
    </location>
</feature>
<evidence type="ECO:0000256" key="6">
    <source>
        <dbReference type="ARBA" id="ARBA00022490"/>
    </source>
</evidence>
<dbReference type="Gene3D" id="3.40.850.10">
    <property type="entry name" value="Kinesin motor domain"/>
    <property type="match status" value="3"/>
</dbReference>
<dbReference type="PROSITE" id="PS51456">
    <property type="entry name" value="MYOSIN_MOTOR"/>
    <property type="match status" value="1"/>
</dbReference>
<evidence type="ECO:0000256" key="23">
    <source>
        <dbReference type="PROSITE-ProRule" id="PRU00782"/>
    </source>
</evidence>
<dbReference type="InterPro" id="IPR000198">
    <property type="entry name" value="RhoGAP_dom"/>
</dbReference>
<dbReference type="InterPro" id="IPR000159">
    <property type="entry name" value="RA_dom"/>
</dbReference>
<keyword evidence="18 23" id="KW-0505">Motor protein</keyword>
<evidence type="ECO:0000256" key="7">
    <source>
        <dbReference type="ARBA" id="ARBA00022692"/>
    </source>
</evidence>
<comment type="subcellular location">
    <subcellularLocation>
        <location evidence="3">Cell projection</location>
        <location evidence="3">Growth cone</location>
    </subcellularLocation>
    <subcellularLocation>
        <location evidence="2">Cytoplasm</location>
    </subcellularLocation>
    <subcellularLocation>
        <location evidence="1">Membrane</location>
        <topology evidence="1">Single-pass membrane protein</topology>
    </subcellularLocation>
    <subcellularLocation>
        <location evidence="21">Synapse</location>
    </subcellularLocation>
</comment>
<keyword evidence="30" id="KW-1185">Reference proteome</keyword>
<keyword evidence="14" id="KW-0770">Synapse</keyword>
<keyword evidence="11" id="KW-0862">Zinc</keyword>
<dbReference type="Pfam" id="PF00788">
    <property type="entry name" value="RA"/>
    <property type="match status" value="1"/>
</dbReference>
<evidence type="ECO:0000256" key="14">
    <source>
        <dbReference type="ARBA" id="ARBA00023018"/>
    </source>
</evidence>
<accession>A0AAD9DZ59</accession>
<feature type="region of interest" description="Actin-binding" evidence="23">
    <location>
        <begin position="1216"/>
        <end position="1238"/>
    </location>
</feature>
<dbReference type="PROSITE" id="PS50238">
    <property type="entry name" value="RHOGAP"/>
    <property type="match status" value="1"/>
</dbReference>
<dbReference type="InterPro" id="IPR028558">
    <property type="entry name" value="RA_Myosin-IXa"/>
</dbReference>
<feature type="domain" description="Rho-GAP" evidence="27">
    <location>
        <begin position="2393"/>
        <end position="2581"/>
    </location>
</feature>
<evidence type="ECO:0000256" key="11">
    <source>
        <dbReference type="ARBA" id="ARBA00022833"/>
    </source>
</evidence>
<evidence type="ECO:0000256" key="5">
    <source>
        <dbReference type="ARBA" id="ARBA00022468"/>
    </source>
</evidence>
<dbReference type="GO" id="GO:0045198">
    <property type="term" value="P:establishment of epithelial cell apical/basal polarity"/>
    <property type="evidence" value="ECO:0007669"/>
    <property type="project" value="TreeGrafter"/>
</dbReference>
<feature type="region of interest" description="Disordered" evidence="24">
    <location>
        <begin position="1094"/>
        <end position="1120"/>
    </location>
</feature>
<dbReference type="Gene3D" id="1.10.555.10">
    <property type="entry name" value="Rho GTPase activation protein"/>
    <property type="match status" value="1"/>
</dbReference>
<dbReference type="FunFam" id="3.40.850.10:FF:000008">
    <property type="entry name" value="Putative unconventional myosin-IXa"/>
    <property type="match status" value="1"/>
</dbReference>
<dbReference type="GO" id="GO:0005884">
    <property type="term" value="C:actin filament"/>
    <property type="evidence" value="ECO:0007669"/>
    <property type="project" value="TreeGrafter"/>
</dbReference>
<dbReference type="SUPFAM" id="SSF57889">
    <property type="entry name" value="Cysteine-rich domain"/>
    <property type="match status" value="1"/>
</dbReference>
<feature type="region of interest" description="Disordered" evidence="24">
    <location>
        <begin position="1840"/>
        <end position="1909"/>
    </location>
</feature>
<dbReference type="SMART" id="SM00324">
    <property type="entry name" value="RhoGAP"/>
    <property type="match status" value="1"/>
</dbReference>
<keyword evidence="19 23" id="KW-0009">Actin-binding</keyword>
<evidence type="ECO:0000256" key="8">
    <source>
        <dbReference type="ARBA" id="ARBA00022723"/>
    </source>
</evidence>
<dbReference type="PRINTS" id="PR00193">
    <property type="entry name" value="MYOSINHEAVY"/>
</dbReference>
<organism evidence="29 30">
    <name type="scientific">Electrophorus voltai</name>
    <dbReference type="NCBI Taxonomy" id="2609070"/>
    <lineage>
        <taxon>Eukaryota</taxon>
        <taxon>Metazoa</taxon>
        <taxon>Chordata</taxon>
        <taxon>Craniata</taxon>
        <taxon>Vertebrata</taxon>
        <taxon>Euteleostomi</taxon>
        <taxon>Actinopterygii</taxon>
        <taxon>Neopterygii</taxon>
        <taxon>Teleostei</taxon>
        <taxon>Ostariophysi</taxon>
        <taxon>Gymnotiformes</taxon>
        <taxon>Gymnotoidei</taxon>
        <taxon>Gymnotidae</taxon>
        <taxon>Electrophorus</taxon>
    </lineage>
</organism>
<evidence type="ECO:0000256" key="19">
    <source>
        <dbReference type="ARBA" id="ARBA00023203"/>
    </source>
</evidence>
<dbReference type="InterPro" id="IPR027417">
    <property type="entry name" value="P-loop_NTPase"/>
</dbReference>
<feature type="compositionally biased region" description="Acidic residues" evidence="24">
    <location>
        <begin position="2020"/>
        <end position="2029"/>
    </location>
</feature>
<feature type="region of interest" description="Disordered" evidence="24">
    <location>
        <begin position="2685"/>
        <end position="2864"/>
    </location>
</feature>
<dbReference type="PROSITE" id="PS50096">
    <property type="entry name" value="IQ"/>
    <property type="match status" value="2"/>
</dbReference>
<feature type="compositionally biased region" description="Basic and acidic residues" evidence="24">
    <location>
        <begin position="1895"/>
        <end position="1905"/>
    </location>
</feature>
<gene>
    <name evidence="29" type="ORF">P4O66_006742</name>
</gene>
<dbReference type="Gene3D" id="3.30.60.20">
    <property type="match status" value="1"/>
</dbReference>
<evidence type="ECO:0000259" key="27">
    <source>
        <dbReference type="PROSITE" id="PS50238"/>
    </source>
</evidence>
<evidence type="ECO:0000256" key="2">
    <source>
        <dbReference type="ARBA" id="ARBA00004496"/>
    </source>
</evidence>
<dbReference type="FunFam" id="1.20.58.530:FF:000009">
    <property type="entry name" value="unconventional myosin-IXb isoform X1"/>
    <property type="match status" value="1"/>
</dbReference>
<feature type="region of interest" description="Disordered" evidence="24">
    <location>
        <begin position="2299"/>
        <end position="2322"/>
    </location>
</feature>
<keyword evidence="8" id="KW-0479">Metal-binding</keyword>
<comment type="similarity">
    <text evidence="4 23">Belongs to the TRAFAC class myosin-kinesin ATPase superfamily. Myosin family.</text>
</comment>
<feature type="domain" description="Myosin motor" evidence="28">
    <location>
        <begin position="165"/>
        <end position="1334"/>
    </location>
</feature>
<dbReference type="SMART" id="SM00242">
    <property type="entry name" value="MYSc"/>
    <property type="match status" value="1"/>
</dbReference>
<dbReference type="Pfam" id="PF00620">
    <property type="entry name" value="RhoGAP"/>
    <property type="match status" value="1"/>
</dbReference>
<dbReference type="SUPFAM" id="SSF52540">
    <property type="entry name" value="P-loop containing nucleoside triphosphate hydrolases"/>
    <property type="match status" value="2"/>
</dbReference>
<dbReference type="GO" id="GO:0016020">
    <property type="term" value="C:membrane"/>
    <property type="evidence" value="ECO:0007669"/>
    <property type="project" value="UniProtKB-SubCell"/>
</dbReference>
<dbReference type="InterPro" id="IPR029071">
    <property type="entry name" value="Ubiquitin-like_domsf"/>
</dbReference>
<feature type="compositionally biased region" description="Basic and acidic residues" evidence="24">
    <location>
        <begin position="1513"/>
        <end position="1565"/>
    </location>
</feature>
<evidence type="ECO:0000256" key="9">
    <source>
        <dbReference type="ARBA" id="ARBA00022741"/>
    </source>
</evidence>
<dbReference type="InterPro" id="IPR001609">
    <property type="entry name" value="Myosin_head_motor_dom-like"/>
</dbReference>
<feature type="compositionally biased region" description="Polar residues" evidence="24">
    <location>
        <begin position="2704"/>
        <end position="2713"/>
    </location>
</feature>